<reference evidence="3" key="1">
    <citation type="journal article" date="2019" name="Int. J. Syst. Evol. Microbiol.">
        <title>The Global Catalogue of Microorganisms (GCM) 10K type strain sequencing project: providing services to taxonomists for standard genome sequencing and annotation.</title>
        <authorList>
            <consortium name="The Broad Institute Genomics Platform"/>
            <consortium name="The Broad Institute Genome Sequencing Center for Infectious Disease"/>
            <person name="Wu L."/>
            <person name="Ma J."/>
        </authorList>
    </citation>
    <scope>NUCLEOTIDE SEQUENCE [LARGE SCALE GENOMIC DNA]</scope>
    <source>
        <strain evidence="3">CCUG 57942</strain>
    </source>
</reference>
<accession>A0ABW4ZDR7</accession>
<evidence type="ECO:0000313" key="3">
    <source>
        <dbReference type="Proteomes" id="UP001597389"/>
    </source>
</evidence>
<dbReference type="Proteomes" id="UP001597389">
    <property type="component" value="Unassembled WGS sequence"/>
</dbReference>
<proteinExistence type="predicted"/>
<name>A0ABW4ZDR7_9BACT</name>
<evidence type="ECO:0000313" key="2">
    <source>
        <dbReference type="EMBL" id="MFD2160151.1"/>
    </source>
</evidence>
<keyword evidence="1" id="KW-0732">Signal</keyword>
<comment type="caution">
    <text evidence="2">The sequence shown here is derived from an EMBL/GenBank/DDBJ whole genome shotgun (WGS) entry which is preliminary data.</text>
</comment>
<keyword evidence="3" id="KW-1185">Reference proteome</keyword>
<feature type="signal peptide" evidence="1">
    <location>
        <begin position="1"/>
        <end position="20"/>
    </location>
</feature>
<protein>
    <submittedName>
        <fullName evidence="2">Uncharacterized protein</fullName>
    </submittedName>
</protein>
<dbReference type="RefSeq" id="WP_377087061.1">
    <property type="nucleotide sequence ID" value="NZ_JBHSJL010000014.1"/>
</dbReference>
<sequence length="286" mass="31193">MKYIPLFLATSLSSALSLPANTSTIVDEETGTTTVITTVDKISSAELYLSGWQSNKSSTSDKWVIKGTRPKVSWAVTTEPEISKNISRTPGTPIKVLTDMKASVSVVGTGLTLTAKKYKEDYFPDSKYYSVATIGQVKIGQSGSWSTVHDGNENSIISGKNAEFIVKEGETIHFRARQNESINGSKIPGWRNESATGSADNGETIHIIPLVKGDKVPTTKASSSFLNSAASYLKPYLDQYGHIDIGEMDIIYLAELTHSNTSNRGYDTQDLIIHMSFTFLDQDSDD</sequence>
<evidence type="ECO:0000256" key="1">
    <source>
        <dbReference type="SAM" id="SignalP"/>
    </source>
</evidence>
<organism evidence="2 3">
    <name type="scientific">Rubritalea tangerina</name>
    <dbReference type="NCBI Taxonomy" id="430798"/>
    <lineage>
        <taxon>Bacteria</taxon>
        <taxon>Pseudomonadati</taxon>
        <taxon>Verrucomicrobiota</taxon>
        <taxon>Verrucomicrobiia</taxon>
        <taxon>Verrucomicrobiales</taxon>
        <taxon>Rubritaleaceae</taxon>
        <taxon>Rubritalea</taxon>
    </lineage>
</organism>
<dbReference type="EMBL" id="JBHUJB010000073">
    <property type="protein sequence ID" value="MFD2160151.1"/>
    <property type="molecule type" value="Genomic_DNA"/>
</dbReference>
<feature type="chain" id="PRO_5046440629" evidence="1">
    <location>
        <begin position="21"/>
        <end position="286"/>
    </location>
</feature>
<gene>
    <name evidence="2" type="ORF">ACFSW8_14695</name>
</gene>